<dbReference type="Proteomes" id="UP000321892">
    <property type="component" value="Chromosome"/>
</dbReference>
<feature type="region of interest" description="Disordered" evidence="1">
    <location>
        <begin position="118"/>
        <end position="165"/>
    </location>
</feature>
<organism evidence="3 4">
    <name type="scientific">Leptotrichia hofstadii</name>
    <dbReference type="NCBI Taxonomy" id="157688"/>
    <lineage>
        <taxon>Bacteria</taxon>
        <taxon>Fusobacteriati</taxon>
        <taxon>Fusobacteriota</taxon>
        <taxon>Fusobacteriia</taxon>
        <taxon>Fusobacteriales</taxon>
        <taxon>Leptotrichiaceae</taxon>
        <taxon>Leptotrichia</taxon>
    </lineage>
</organism>
<gene>
    <name evidence="3" type="ORF">JCM16775_0806</name>
</gene>
<proteinExistence type="predicted"/>
<evidence type="ECO:0000313" key="3">
    <source>
        <dbReference type="EMBL" id="BBM38098.1"/>
    </source>
</evidence>
<dbReference type="KEGG" id="lhf:JCM16775_0806"/>
<evidence type="ECO:0000256" key="2">
    <source>
        <dbReference type="SAM" id="SignalP"/>
    </source>
</evidence>
<reference evidence="3 4" key="1">
    <citation type="submission" date="2019-07" db="EMBL/GenBank/DDBJ databases">
        <title>Complete Genome Sequence of Leptotrichia hofstadii Strain JCM16775.</title>
        <authorList>
            <person name="Watanabe S."/>
            <person name="Cui L."/>
        </authorList>
    </citation>
    <scope>NUCLEOTIDE SEQUENCE [LARGE SCALE GENOMIC DNA]</scope>
    <source>
        <strain evidence="3 4">JCM16775</strain>
    </source>
</reference>
<feature type="compositionally biased region" description="Low complexity" evidence="1">
    <location>
        <begin position="137"/>
        <end position="155"/>
    </location>
</feature>
<keyword evidence="2" id="KW-0732">Signal</keyword>
<name>A0A510JFQ0_9FUSO</name>
<feature type="signal peptide" evidence="2">
    <location>
        <begin position="1"/>
        <end position="27"/>
    </location>
</feature>
<feature type="chain" id="PRO_5022048874" evidence="2">
    <location>
        <begin position="28"/>
        <end position="183"/>
    </location>
</feature>
<keyword evidence="4" id="KW-1185">Reference proteome</keyword>
<protein>
    <submittedName>
        <fullName evidence="3">Uncharacterized protein</fullName>
    </submittedName>
</protein>
<dbReference type="EMBL" id="AP019823">
    <property type="protein sequence ID" value="BBM38098.1"/>
    <property type="molecule type" value="Genomic_DNA"/>
</dbReference>
<dbReference type="RefSeq" id="WP_232052958.1">
    <property type="nucleotide sequence ID" value="NZ_AP019823.1"/>
</dbReference>
<evidence type="ECO:0000313" key="4">
    <source>
        <dbReference type="Proteomes" id="UP000321892"/>
    </source>
</evidence>
<sequence length="183" mass="20698">MMKKVKLQKSKFLIMALIMLSMVSVNGFSAKKAKKEIEWKQITLEPDLDGDGIKDKIDVEYAEDGNNIHLTFIPYIFNDKAKFVKGKPIEKTINRADFETKFDTFIKTFIAEYPKKNAASQPVAKDQKPAEPVAEAPVTETPAVETKPEETPVTTDNQTIDAERKKKARAILKEIRKTITVKP</sequence>
<accession>A0A510JFQ0</accession>
<evidence type="ECO:0000256" key="1">
    <source>
        <dbReference type="SAM" id="MobiDB-lite"/>
    </source>
</evidence>
<dbReference type="AlphaFoldDB" id="A0A510JFQ0"/>